<keyword evidence="3" id="KW-1133">Transmembrane helix</keyword>
<organism evidence="5 6">
    <name type="scientific">Croceibacterium atlanticum</name>
    <dbReference type="NCBI Taxonomy" id="1267766"/>
    <lineage>
        <taxon>Bacteria</taxon>
        <taxon>Pseudomonadati</taxon>
        <taxon>Pseudomonadota</taxon>
        <taxon>Alphaproteobacteria</taxon>
        <taxon>Sphingomonadales</taxon>
        <taxon>Erythrobacteraceae</taxon>
        <taxon>Croceibacterium</taxon>
    </lineage>
</organism>
<accession>A0A0F7KSA6</accession>
<dbReference type="PANTHER" id="PTHR31310">
    <property type="match status" value="1"/>
</dbReference>
<comment type="subcellular location">
    <subcellularLocation>
        <location evidence="1">Membrane</location>
        <topology evidence="1">Multi-pass membrane protein</topology>
    </subcellularLocation>
</comment>
<evidence type="ECO:0000313" key="6">
    <source>
        <dbReference type="Proteomes" id="UP000034392"/>
    </source>
</evidence>
<dbReference type="KEGG" id="aay:WYH_00958"/>
<dbReference type="AlphaFoldDB" id="A0A0F7KSA6"/>
<dbReference type="InterPro" id="IPR052185">
    <property type="entry name" value="IPC_Synthase-Related"/>
</dbReference>
<reference evidence="5" key="1">
    <citation type="submission" date="2015-05" db="EMBL/GenBank/DDBJ databases">
        <title>The complete genome of Altererythrobacter atlanticus strain 26DY36.</title>
        <authorList>
            <person name="Wu Y.-H."/>
            <person name="Cheng H."/>
            <person name="Wu X.-W."/>
        </authorList>
    </citation>
    <scope>NUCLEOTIDE SEQUENCE [LARGE SCALE GENOMIC DNA]</scope>
    <source>
        <strain evidence="5">26DY36</strain>
    </source>
</reference>
<dbReference type="STRING" id="1267766.WYH_00958"/>
<dbReference type="PATRIC" id="fig|1267766.3.peg.963"/>
<dbReference type="PANTHER" id="PTHR31310:SF7">
    <property type="entry name" value="PA-PHOSPHATASE RELATED-FAMILY PROTEIN DDB_G0268928"/>
    <property type="match status" value="1"/>
</dbReference>
<evidence type="ECO:0000256" key="3">
    <source>
        <dbReference type="ARBA" id="ARBA00022989"/>
    </source>
</evidence>
<gene>
    <name evidence="5" type="ORF">WYH_00958</name>
</gene>
<name>A0A0F7KSA6_9SPHN</name>
<keyword evidence="6" id="KW-1185">Reference proteome</keyword>
<evidence type="ECO:0000313" key="5">
    <source>
        <dbReference type="EMBL" id="AKH42006.1"/>
    </source>
</evidence>
<keyword evidence="4" id="KW-0472">Membrane</keyword>
<evidence type="ECO:0000256" key="1">
    <source>
        <dbReference type="ARBA" id="ARBA00004141"/>
    </source>
</evidence>
<dbReference type="Pfam" id="PF14378">
    <property type="entry name" value="PAP2_3"/>
    <property type="match status" value="1"/>
</dbReference>
<dbReference type="GO" id="GO:0016020">
    <property type="term" value="C:membrane"/>
    <property type="evidence" value="ECO:0007669"/>
    <property type="project" value="UniProtKB-SubCell"/>
</dbReference>
<protein>
    <submittedName>
        <fullName evidence="5">Uncharacterized protein</fullName>
    </submittedName>
</protein>
<keyword evidence="2" id="KW-0812">Transmembrane</keyword>
<dbReference type="RefSeq" id="WP_235979915.1">
    <property type="nucleotide sequence ID" value="NZ_CP011452.2"/>
</dbReference>
<evidence type="ECO:0000256" key="4">
    <source>
        <dbReference type="ARBA" id="ARBA00023136"/>
    </source>
</evidence>
<dbReference type="EMBL" id="CP011452">
    <property type="protein sequence ID" value="AKH42006.1"/>
    <property type="molecule type" value="Genomic_DNA"/>
</dbReference>
<evidence type="ECO:0000256" key="2">
    <source>
        <dbReference type="ARBA" id="ARBA00022692"/>
    </source>
</evidence>
<dbReference type="InterPro" id="IPR026841">
    <property type="entry name" value="Aur1/Ipt1"/>
</dbReference>
<dbReference type="Proteomes" id="UP000034392">
    <property type="component" value="Chromosome"/>
</dbReference>
<proteinExistence type="predicted"/>
<sequence length="348" mass="38373">MGQLIRNWPDVAFCVAIAAITLGFSLLLDLPFSLPSQAEAAFVGVHYLYPLVGLAAWAGIAVIGQRRRLRSTFLVALPCYAIVMACHFNLKLWAPHINPALWDGFYWEIDSALRPLVDACFQLRELVAPILPLDGNFYIIAFITMFYVSFCYHALRTPDCFRSVFLGALFLQGTGALAYLVMPALGPFLYEPGIEPRQTATQLGMLGVWEDNAAGGHNWLAENGGAYLTTGLAAMPSLHAGGSLLFLLFARRYASELLPIYIPLFSYLCIAAVASRWHYLVDLPIGMILAYACFAAAERLTATGRETAEKPANSSLPDDDTGSAPALHREEKTVLTRWVRKLSKFQPY</sequence>